<dbReference type="SUPFAM" id="SSF53335">
    <property type="entry name" value="S-adenosyl-L-methionine-dependent methyltransferases"/>
    <property type="match status" value="1"/>
</dbReference>
<comment type="catalytic activity">
    <reaction evidence="6">
        <text>guanosine(527) in 16S rRNA + S-adenosyl-L-methionine = N(7)-methylguanosine(527) in 16S rRNA + S-adenosyl-L-homocysteine</text>
        <dbReference type="Rhea" id="RHEA:42732"/>
        <dbReference type="Rhea" id="RHEA-COMP:10209"/>
        <dbReference type="Rhea" id="RHEA-COMP:10210"/>
        <dbReference type="ChEBI" id="CHEBI:57856"/>
        <dbReference type="ChEBI" id="CHEBI:59789"/>
        <dbReference type="ChEBI" id="CHEBI:74269"/>
        <dbReference type="ChEBI" id="CHEBI:74480"/>
        <dbReference type="EC" id="2.1.1.170"/>
    </reaction>
</comment>
<evidence type="ECO:0000256" key="4">
    <source>
        <dbReference type="ARBA" id="ARBA00022679"/>
    </source>
</evidence>
<feature type="binding site" evidence="6">
    <location>
        <position position="140"/>
    </location>
    <ligand>
        <name>S-adenosyl-L-methionine</name>
        <dbReference type="ChEBI" id="CHEBI:59789"/>
    </ligand>
</feature>
<comment type="caution">
    <text evidence="6">Lacks conserved residue(s) required for the propagation of feature annotation.</text>
</comment>
<evidence type="ECO:0000256" key="6">
    <source>
        <dbReference type="HAMAP-Rule" id="MF_00074"/>
    </source>
</evidence>
<dbReference type="Pfam" id="PF02527">
    <property type="entry name" value="GidB"/>
    <property type="match status" value="1"/>
</dbReference>
<dbReference type="EC" id="2.1.1.170" evidence="6"/>
<dbReference type="AlphaFoldDB" id="A0A1Q9AYA2"/>
<evidence type="ECO:0000256" key="3">
    <source>
        <dbReference type="ARBA" id="ARBA00022603"/>
    </source>
</evidence>
<dbReference type="NCBIfam" id="TIGR00138">
    <property type="entry name" value="rsmG_gidB"/>
    <property type="match status" value="1"/>
</dbReference>
<proteinExistence type="inferred from homology"/>
<dbReference type="GO" id="GO:0070043">
    <property type="term" value="F:rRNA (guanine-N7-)-methyltransferase activity"/>
    <property type="evidence" value="ECO:0007669"/>
    <property type="project" value="UniProtKB-UniRule"/>
</dbReference>
<evidence type="ECO:0000313" key="8">
    <source>
        <dbReference type="Proteomes" id="UP000186364"/>
    </source>
</evidence>
<dbReference type="Gene3D" id="3.40.50.150">
    <property type="entry name" value="Vaccinia Virus protein VP39"/>
    <property type="match status" value="1"/>
</dbReference>
<keyword evidence="8" id="KW-1185">Reference proteome</keyword>
<comment type="subcellular location">
    <subcellularLocation>
        <location evidence="6">Cytoplasm</location>
    </subcellularLocation>
</comment>
<sequence length="214" mass="23948">MTSPRQYINGLRVSRETQERLQHFVHLFKRWQASINLIAPSTLPQLWDRHVADSLQIFHLRPEPINWVDLGSGGGFPGVITAIALAESGAGWVHLIESNNKKAAFLRVALLETGARGSVHPVRIEEASKAVPICDAISARALAELPQLLDFCLPWATANENLRAYFHKGRDYQLEIDKARGRFEFDLLKHQSVIEPDSVVLEVSRIALLSRTTG</sequence>
<comment type="function">
    <text evidence="6">Specifically methylates the N7 position of guanine in position 527 of 16S rRNA.</text>
</comment>
<comment type="caution">
    <text evidence="7">The sequence shown here is derived from an EMBL/GenBank/DDBJ whole genome shotgun (WGS) entry which is preliminary data.</text>
</comment>
<evidence type="ECO:0000256" key="5">
    <source>
        <dbReference type="ARBA" id="ARBA00022691"/>
    </source>
</evidence>
<dbReference type="OrthoDB" id="9808773at2"/>
<gene>
    <name evidence="6" type="primary">rsmG</name>
    <name evidence="7" type="ORF">BJF93_15770</name>
</gene>
<name>A0A1Q9AYA2_9HYPH</name>
<keyword evidence="4 6" id="KW-0808">Transferase</keyword>
<dbReference type="GO" id="GO:0005829">
    <property type="term" value="C:cytosol"/>
    <property type="evidence" value="ECO:0007669"/>
    <property type="project" value="TreeGrafter"/>
</dbReference>
<comment type="similarity">
    <text evidence="6">Belongs to the methyltransferase superfamily. RNA methyltransferase RsmG family.</text>
</comment>
<feature type="binding site" evidence="6">
    <location>
        <begin position="124"/>
        <end position="125"/>
    </location>
    <ligand>
        <name>S-adenosyl-L-methionine</name>
        <dbReference type="ChEBI" id="CHEBI:59789"/>
    </ligand>
</feature>
<organism evidence="7 8">
    <name type="scientific">Xaviernesmea oryzae</name>
    <dbReference type="NCBI Taxonomy" id="464029"/>
    <lineage>
        <taxon>Bacteria</taxon>
        <taxon>Pseudomonadati</taxon>
        <taxon>Pseudomonadota</taxon>
        <taxon>Alphaproteobacteria</taxon>
        <taxon>Hyphomicrobiales</taxon>
        <taxon>Rhizobiaceae</taxon>
        <taxon>Rhizobium/Agrobacterium group</taxon>
        <taxon>Xaviernesmea</taxon>
    </lineage>
</organism>
<evidence type="ECO:0000313" key="7">
    <source>
        <dbReference type="EMBL" id="OLP60400.1"/>
    </source>
</evidence>
<dbReference type="PANTHER" id="PTHR31760">
    <property type="entry name" value="S-ADENOSYL-L-METHIONINE-DEPENDENT METHYLTRANSFERASES SUPERFAMILY PROTEIN"/>
    <property type="match status" value="1"/>
</dbReference>
<feature type="binding site" evidence="6">
    <location>
        <position position="71"/>
    </location>
    <ligand>
        <name>S-adenosyl-L-methionine</name>
        <dbReference type="ChEBI" id="CHEBI:59789"/>
    </ligand>
</feature>
<dbReference type="InterPro" id="IPR029063">
    <property type="entry name" value="SAM-dependent_MTases_sf"/>
</dbReference>
<evidence type="ECO:0000256" key="1">
    <source>
        <dbReference type="ARBA" id="ARBA00022490"/>
    </source>
</evidence>
<dbReference type="EMBL" id="MKIP01000037">
    <property type="protein sequence ID" value="OLP60400.1"/>
    <property type="molecule type" value="Genomic_DNA"/>
</dbReference>
<keyword evidence="3 6" id="KW-0489">Methyltransferase</keyword>
<dbReference type="RefSeq" id="WP_075627421.1">
    <property type="nucleotide sequence ID" value="NZ_FOAM01000001.1"/>
</dbReference>
<reference evidence="7 8" key="1">
    <citation type="submission" date="2016-09" db="EMBL/GenBank/DDBJ databases">
        <title>Rhizobium sp. nov., a novel species isolated from the rice rhizosphere.</title>
        <authorList>
            <person name="Zhao J."/>
            <person name="Zhang X."/>
        </authorList>
    </citation>
    <scope>NUCLEOTIDE SEQUENCE [LARGE SCALE GENOMIC DNA]</scope>
    <source>
        <strain evidence="7 8">1.7048</strain>
    </source>
</reference>
<dbReference type="HAMAP" id="MF_00074">
    <property type="entry name" value="16SrRNA_methyltr_G"/>
    <property type="match status" value="1"/>
</dbReference>
<dbReference type="Proteomes" id="UP000186364">
    <property type="component" value="Unassembled WGS sequence"/>
</dbReference>
<keyword evidence="2 6" id="KW-0698">rRNA processing</keyword>
<dbReference type="PANTHER" id="PTHR31760:SF0">
    <property type="entry name" value="S-ADENOSYL-L-METHIONINE-DEPENDENT METHYLTRANSFERASES SUPERFAMILY PROTEIN"/>
    <property type="match status" value="1"/>
</dbReference>
<feature type="binding site" evidence="6">
    <location>
        <position position="76"/>
    </location>
    <ligand>
        <name>S-adenosyl-L-methionine</name>
        <dbReference type="ChEBI" id="CHEBI:59789"/>
    </ligand>
</feature>
<dbReference type="InterPro" id="IPR003682">
    <property type="entry name" value="rRNA_ssu_MeTfrase_G"/>
</dbReference>
<evidence type="ECO:0000256" key="2">
    <source>
        <dbReference type="ARBA" id="ARBA00022552"/>
    </source>
</evidence>
<keyword evidence="5 6" id="KW-0949">S-adenosyl-L-methionine</keyword>
<keyword evidence="1 6" id="KW-0963">Cytoplasm</keyword>
<accession>A0A1Q9AYA2</accession>
<protein>
    <recommendedName>
        <fullName evidence="6">Ribosomal RNA small subunit methyltransferase G</fullName>
        <ecNumber evidence="6">2.1.1.170</ecNumber>
    </recommendedName>
    <alternativeName>
        <fullName evidence="6">16S rRNA 7-methylguanosine methyltransferase</fullName>
        <shortName evidence="6">16S rRNA m7G methyltransferase</shortName>
    </alternativeName>
</protein>
<dbReference type="PIRSF" id="PIRSF003078">
    <property type="entry name" value="GidB"/>
    <property type="match status" value="1"/>
</dbReference>